<evidence type="ECO:0000259" key="8">
    <source>
        <dbReference type="PROSITE" id="PS51405"/>
    </source>
</evidence>
<dbReference type="STRING" id="675120.M2YL26"/>
<evidence type="ECO:0000313" key="9">
    <source>
        <dbReference type="EMBL" id="EME39570.1"/>
    </source>
</evidence>
<keyword evidence="4" id="KW-0479">Metal-binding</keyword>
<dbReference type="Proteomes" id="UP000016933">
    <property type="component" value="Unassembled WGS sequence"/>
</dbReference>
<sequence>MFTDMSLALTQVFQSVLGFAAVNRLAWISMYNDWRPADPEDSRGPCPMLNTFANHGMLPRDGRNITIEDVQYAMGKGLNYGEEIIKVTFEAAITTNPIPNSTWFDLWHLGRPHLLEHDASLSRRDSYLANASIFDQHTFDETKSFWKGETLDKMMLTNSKIGRQLASRVSNPTYTFTEKIAGVSTGELSSLVLTLGNQESITVSRNFVEYFFENERLPISLGWTPPE</sequence>
<accession>M2YL26</accession>
<evidence type="ECO:0000256" key="2">
    <source>
        <dbReference type="ARBA" id="ARBA00022559"/>
    </source>
</evidence>
<protein>
    <recommendedName>
        <fullName evidence="8">Heme haloperoxidase family profile domain-containing protein</fullName>
    </recommendedName>
</protein>
<comment type="similarity">
    <text evidence="7">Belongs to the chloroperoxidase family.</text>
</comment>
<dbReference type="InterPro" id="IPR036851">
    <property type="entry name" value="Chloroperoxidase-like_sf"/>
</dbReference>
<dbReference type="GO" id="GO:0004601">
    <property type="term" value="F:peroxidase activity"/>
    <property type="evidence" value="ECO:0007669"/>
    <property type="project" value="UniProtKB-KW"/>
</dbReference>
<keyword evidence="10" id="KW-1185">Reference proteome</keyword>
<dbReference type="PANTHER" id="PTHR33577:SF7">
    <property type="entry name" value="HEME HALOPEROXIDASE FAMILY PROFILE DOMAIN-CONTAINING PROTEIN"/>
    <property type="match status" value="1"/>
</dbReference>
<dbReference type="HOGENOM" id="CLU_050230_0_2_1"/>
<evidence type="ECO:0000313" key="10">
    <source>
        <dbReference type="Proteomes" id="UP000016933"/>
    </source>
</evidence>
<dbReference type="PANTHER" id="PTHR33577">
    <property type="entry name" value="STERIGMATOCYSTIN BIOSYNTHESIS PEROXIDASE STCC-RELATED"/>
    <property type="match status" value="1"/>
</dbReference>
<dbReference type="OMA" id="PMEINTT"/>
<evidence type="ECO:0000256" key="6">
    <source>
        <dbReference type="ARBA" id="ARBA00023004"/>
    </source>
</evidence>
<evidence type="ECO:0000256" key="4">
    <source>
        <dbReference type="ARBA" id="ARBA00022723"/>
    </source>
</evidence>
<keyword evidence="6" id="KW-0408">Iron</keyword>
<dbReference type="AlphaFoldDB" id="M2YL26"/>
<evidence type="ECO:0000256" key="7">
    <source>
        <dbReference type="ARBA" id="ARBA00025795"/>
    </source>
</evidence>
<keyword evidence="5" id="KW-0560">Oxidoreductase</keyword>
<dbReference type="SUPFAM" id="SSF47571">
    <property type="entry name" value="Cloroperoxidase"/>
    <property type="match status" value="1"/>
</dbReference>
<keyword evidence="2" id="KW-0575">Peroxidase</keyword>
<dbReference type="Pfam" id="PF01328">
    <property type="entry name" value="Peroxidase_2"/>
    <property type="match status" value="1"/>
</dbReference>
<dbReference type="OrthoDB" id="407298at2759"/>
<evidence type="ECO:0000256" key="1">
    <source>
        <dbReference type="ARBA" id="ARBA00001970"/>
    </source>
</evidence>
<reference evidence="10" key="1">
    <citation type="journal article" date="2012" name="PLoS Genet.">
        <title>The genomes of the fungal plant pathogens Cladosporium fulvum and Dothistroma septosporum reveal adaptation to different hosts and lifestyles but also signatures of common ancestry.</title>
        <authorList>
            <person name="de Wit P.J.G.M."/>
            <person name="van der Burgt A."/>
            <person name="Oekmen B."/>
            <person name="Stergiopoulos I."/>
            <person name="Abd-Elsalam K.A."/>
            <person name="Aerts A.L."/>
            <person name="Bahkali A.H."/>
            <person name="Beenen H.G."/>
            <person name="Chettri P."/>
            <person name="Cox M.P."/>
            <person name="Datema E."/>
            <person name="de Vries R.P."/>
            <person name="Dhillon B."/>
            <person name="Ganley A.R."/>
            <person name="Griffiths S.A."/>
            <person name="Guo Y."/>
            <person name="Hamelin R.C."/>
            <person name="Henrissat B."/>
            <person name="Kabir M.S."/>
            <person name="Jashni M.K."/>
            <person name="Kema G."/>
            <person name="Klaubauf S."/>
            <person name="Lapidus A."/>
            <person name="Levasseur A."/>
            <person name="Lindquist E."/>
            <person name="Mehrabi R."/>
            <person name="Ohm R.A."/>
            <person name="Owen T.J."/>
            <person name="Salamov A."/>
            <person name="Schwelm A."/>
            <person name="Schijlen E."/>
            <person name="Sun H."/>
            <person name="van den Burg H.A."/>
            <person name="van Ham R.C.H.J."/>
            <person name="Zhang S."/>
            <person name="Goodwin S.B."/>
            <person name="Grigoriev I.V."/>
            <person name="Collemare J."/>
            <person name="Bradshaw R.E."/>
        </authorList>
    </citation>
    <scope>NUCLEOTIDE SEQUENCE [LARGE SCALE GENOMIC DNA]</scope>
    <source>
        <strain evidence="10">NZE10 / CBS 128990</strain>
    </source>
</reference>
<dbReference type="PROSITE" id="PS51405">
    <property type="entry name" value="HEME_HALOPEROXIDASE"/>
    <property type="match status" value="1"/>
</dbReference>
<evidence type="ECO:0000256" key="3">
    <source>
        <dbReference type="ARBA" id="ARBA00022617"/>
    </source>
</evidence>
<dbReference type="eggNOG" id="ENOG502QTVQ">
    <property type="taxonomic scope" value="Eukaryota"/>
</dbReference>
<dbReference type="GO" id="GO:0046872">
    <property type="term" value="F:metal ion binding"/>
    <property type="evidence" value="ECO:0007669"/>
    <property type="project" value="UniProtKB-KW"/>
</dbReference>
<comment type="cofactor">
    <cofactor evidence="1">
        <name>heme b</name>
        <dbReference type="ChEBI" id="CHEBI:60344"/>
    </cofactor>
</comment>
<gene>
    <name evidence="9" type="ORF">DOTSEDRAFT_159937</name>
</gene>
<organism evidence="9 10">
    <name type="scientific">Dothistroma septosporum (strain NZE10 / CBS 128990)</name>
    <name type="common">Red band needle blight fungus</name>
    <name type="synonym">Mycosphaerella pini</name>
    <dbReference type="NCBI Taxonomy" id="675120"/>
    <lineage>
        <taxon>Eukaryota</taxon>
        <taxon>Fungi</taxon>
        <taxon>Dikarya</taxon>
        <taxon>Ascomycota</taxon>
        <taxon>Pezizomycotina</taxon>
        <taxon>Dothideomycetes</taxon>
        <taxon>Dothideomycetidae</taxon>
        <taxon>Mycosphaerellales</taxon>
        <taxon>Mycosphaerellaceae</taxon>
        <taxon>Dothistroma</taxon>
    </lineage>
</organism>
<dbReference type="InterPro" id="IPR000028">
    <property type="entry name" value="Chloroperoxidase"/>
</dbReference>
<feature type="domain" description="Heme haloperoxidase family profile" evidence="8">
    <location>
        <begin position="30"/>
        <end position="227"/>
    </location>
</feature>
<evidence type="ECO:0000256" key="5">
    <source>
        <dbReference type="ARBA" id="ARBA00023002"/>
    </source>
</evidence>
<proteinExistence type="inferred from homology"/>
<reference evidence="9 10" key="2">
    <citation type="journal article" date="2012" name="PLoS Pathog.">
        <title>Diverse lifestyles and strategies of plant pathogenesis encoded in the genomes of eighteen Dothideomycetes fungi.</title>
        <authorList>
            <person name="Ohm R.A."/>
            <person name="Feau N."/>
            <person name="Henrissat B."/>
            <person name="Schoch C.L."/>
            <person name="Horwitz B.A."/>
            <person name="Barry K.W."/>
            <person name="Condon B.J."/>
            <person name="Copeland A.C."/>
            <person name="Dhillon B."/>
            <person name="Glaser F."/>
            <person name="Hesse C.N."/>
            <person name="Kosti I."/>
            <person name="LaButti K."/>
            <person name="Lindquist E.A."/>
            <person name="Lucas S."/>
            <person name="Salamov A.A."/>
            <person name="Bradshaw R.E."/>
            <person name="Ciuffetti L."/>
            <person name="Hamelin R.C."/>
            <person name="Kema G.H.J."/>
            <person name="Lawrence C."/>
            <person name="Scott J.A."/>
            <person name="Spatafora J.W."/>
            <person name="Turgeon B.G."/>
            <person name="de Wit P.J.G.M."/>
            <person name="Zhong S."/>
            <person name="Goodwin S.B."/>
            <person name="Grigoriev I.V."/>
        </authorList>
    </citation>
    <scope>NUCLEOTIDE SEQUENCE [LARGE SCALE GENOMIC DNA]</scope>
    <source>
        <strain evidence="10">NZE10 / CBS 128990</strain>
    </source>
</reference>
<dbReference type="Gene3D" id="1.10.489.10">
    <property type="entry name" value="Chloroperoxidase-like"/>
    <property type="match status" value="1"/>
</dbReference>
<keyword evidence="3" id="KW-0349">Heme</keyword>
<name>M2YL26_DOTSN</name>
<dbReference type="EMBL" id="KB446545">
    <property type="protein sequence ID" value="EME39570.1"/>
    <property type="molecule type" value="Genomic_DNA"/>
</dbReference>